<name>A0ACB5T2J1_AMBMO</name>
<accession>A0ACB5T2J1</accession>
<dbReference type="EMBL" id="BSXS01002669">
    <property type="protein sequence ID" value="GME79618.1"/>
    <property type="molecule type" value="Genomic_DNA"/>
</dbReference>
<protein>
    <submittedName>
        <fullName evidence="1">Unnamed protein product</fullName>
    </submittedName>
</protein>
<organism evidence="1 2">
    <name type="scientific">Ambrosiozyma monospora</name>
    <name type="common">Yeast</name>
    <name type="synonym">Endomycopsis monosporus</name>
    <dbReference type="NCBI Taxonomy" id="43982"/>
    <lineage>
        <taxon>Eukaryota</taxon>
        <taxon>Fungi</taxon>
        <taxon>Dikarya</taxon>
        <taxon>Ascomycota</taxon>
        <taxon>Saccharomycotina</taxon>
        <taxon>Pichiomycetes</taxon>
        <taxon>Pichiales</taxon>
        <taxon>Pichiaceae</taxon>
        <taxon>Ambrosiozyma</taxon>
    </lineage>
</organism>
<sequence>MSFDSDAGGFLRSKDYISTDGHEQIDDEVADDSVEDYLKYGATARPTNDLKTRPHHSTERVSNSKPKQVSRQSSDANSSDNSFASRLTQHLEKRSKHKRASDFYLPYMQKKNKITASAKKKNSMTELLSNVLDKDKKHTKSGSQDDDDDDYDMFNFRSSPAKPRMAVPNPLRSTSKHNQQPARTSAIPAQHRRSSGLFVKDSASSSSMLRSTPSKPSVSRSSTLQSHSRNQKRNNDMPPSSPINTALFSESTPMHVRGPNNGNLLSSSPVKRSAFPNVGSLQTFDLHLSKNTQDAIQRLKDRSERERKAVDELVKVAGELETAVNRHIKNTTNTKKDQVKNVEVVTIVSSESEDGGESEDSSADSDEESDFDSDYDHVDLEERLQEDYATYSIR</sequence>
<comment type="caution">
    <text evidence="1">The sequence shown here is derived from an EMBL/GenBank/DDBJ whole genome shotgun (WGS) entry which is preliminary data.</text>
</comment>
<gene>
    <name evidence="1" type="ORF">Amon02_000404300</name>
</gene>
<reference evidence="1" key="1">
    <citation type="submission" date="2023-04" db="EMBL/GenBank/DDBJ databases">
        <title>Ambrosiozyma monospora NBRC 10751.</title>
        <authorList>
            <person name="Ichikawa N."/>
            <person name="Sato H."/>
            <person name="Tonouchi N."/>
        </authorList>
    </citation>
    <scope>NUCLEOTIDE SEQUENCE</scope>
    <source>
        <strain evidence="1">NBRC 10751</strain>
    </source>
</reference>
<proteinExistence type="predicted"/>
<evidence type="ECO:0000313" key="1">
    <source>
        <dbReference type="EMBL" id="GME79618.1"/>
    </source>
</evidence>
<dbReference type="Proteomes" id="UP001165064">
    <property type="component" value="Unassembled WGS sequence"/>
</dbReference>
<evidence type="ECO:0000313" key="2">
    <source>
        <dbReference type="Proteomes" id="UP001165064"/>
    </source>
</evidence>
<keyword evidence="2" id="KW-1185">Reference proteome</keyword>